<dbReference type="Pfam" id="PF13173">
    <property type="entry name" value="AAA_14"/>
    <property type="match status" value="1"/>
</dbReference>
<accession>A0A1F6A8L7</accession>
<evidence type="ECO:0000313" key="3">
    <source>
        <dbReference type="EMBL" id="OGG20637.1"/>
    </source>
</evidence>
<sequence length="415" mass="49525">MMEITQLEAIISDQLSVFQKKEQGFERHVNFQKFTVSNQITVISGVRRSGKSTLLRQFSLKLHDFYYINFDDERLINFTVSDFNNLIILWKKKYNSKFILIDEIQNIINWERFVRRVHDEGYKLFITGSNAKLLSSELSTHLTGRYQKLELYPFSFKELLDYHKLSSSSTLTSIMKTKIFKLFDDFILHGGFPEYIKYKDDEYLKRIYEDIIYRDIITRFGIKEVKSFRELANYIFTNFTKEASYNALKDILGIKTSMSVRSYVGFLEESYLVFELFKYDFSLKKQYISDKKLYVIDNGIRNATAFYFSSDRGRLLENLVYIELKRRGVNLFYFKDKSECDFLIQNKNTITQAIQVTQRIDHSNEKREFEGILNSFERLKIKDGLILTENQDETRIINSKKIIIRPIWKWLLDKE</sequence>
<dbReference type="InterPro" id="IPR041682">
    <property type="entry name" value="AAA_14"/>
</dbReference>
<dbReference type="InterPro" id="IPR025420">
    <property type="entry name" value="DUF4143"/>
</dbReference>
<dbReference type="InterPro" id="IPR027417">
    <property type="entry name" value="P-loop_NTPase"/>
</dbReference>
<protein>
    <submittedName>
        <fullName evidence="3">AAA family ATPase</fullName>
    </submittedName>
</protein>
<dbReference type="Proteomes" id="UP000177092">
    <property type="component" value="Unassembled WGS sequence"/>
</dbReference>
<reference evidence="3 4" key="1">
    <citation type="journal article" date="2016" name="Nat. Commun.">
        <title>Thousands of microbial genomes shed light on interconnected biogeochemical processes in an aquifer system.</title>
        <authorList>
            <person name="Anantharaman K."/>
            <person name="Brown C.T."/>
            <person name="Hug L.A."/>
            <person name="Sharon I."/>
            <person name="Castelle C.J."/>
            <person name="Probst A.J."/>
            <person name="Thomas B.C."/>
            <person name="Singh A."/>
            <person name="Wilkins M.J."/>
            <person name="Karaoz U."/>
            <person name="Brodie E.L."/>
            <person name="Williams K.H."/>
            <person name="Hubbard S.S."/>
            <person name="Banfield J.F."/>
        </authorList>
    </citation>
    <scope>NUCLEOTIDE SEQUENCE [LARGE SCALE GENOMIC DNA]</scope>
</reference>
<name>A0A1F6A8L7_9BACT</name>
<comment type="caution">
    <text evidence="3">The sequence shown here is derived from an EMBL/GenBank/DDBJ whole genome shotgun (WGS) entry which is preliminary data.</text>
</comment>
<dbReference type="Pfam" id="PF13635">
    <property type="entry name" value="DUF4143"/>
    <property type="match status" value="1"/>
</dbReference>
<dbReference type="STRING" id="1798384.A3D03_03250"/>
<dbReference type="PANTHER" id="PTHR33295:SF8">
    <property type="entry name" value="AAA+ ATPASE DOMAIN-CONTAINING PROTEIN"/>
    <property type="match status" value="1"/>
</dbReference>
<dbReference type="Gene3D" id="3.40.50.300">
    <property type="entry name" value="P-loop containing nucleotide triphosphate hydrolases"/>
    <property type="match status" value="1"/>
</dbReference>
<proteinExistence type="predicted"/>
<dbReference type="EMBL" id="MFJN01000040">
    <property type="protein sequence ID" value="OGG20637.1"/>
    <property type="molecule type" value="Genomic_DNA"/>
</dbReference>
<evidence type="ECO:0000313" key="4">
    <source>
        <dbReference type="Proteomes" id="UP000177092"/>
    </source>
</evidence>
<feature type="domain" description="AAA" evidence="1">
    <location>
        <begin position="38"/>
        <end position="160"/>
    </location>
</feature>
<dbReference type="AlphaFoldDB" id="A0A1F6A8L7"/>
<dbReference type="SUPFAM" id="SSF52540">
    <property type="entry name" value="P-loop containing nucleoside triphosphate hydrolases"/>
    <property type="match status" value="1"/>
</dbReference>
<dbReference type="PANTHER" id="PTHR33295">
    <property type="entry name" value="ATPASE"/>
    <property type="match status" value="1"/>
</dbReference>
<evidence type="ECO:0000259" key="1">
    <source>
        <dbReference type="Pfam" id="PF13173"/>
    </source>
</evidence>
<evidence type="ECO:0000259" key="2">
    <source>
        <dbReference type="Pfam" id="PF13635"/>
    </source>
</evidence>
<organism evidence="3 4">
    <name type="scientific">Candidatus Gottesmanbacteria bacterium RIFCSPHIGHO2_02_FULL_40_13</name>
    <dbReference type="NCBI Taxonomy" id="1798384"/>
    <lineage>
        <taxon>Bacteria</taxon>
        <taxon>Candidatus Gottesmaniibacteriota</taxon>
    </lineage>
</organism>
<feature type="domain" description="DUF4143" evidence="2">
    <location>
        <begin position="214"/>
        <end position="356"/>
    </location>
</feature>
<gene>
    <name evidence="3" type="ORF">A3D03_03250</name>
</gene>